<protein>
    <submittedName>
        <fullName evidence="7">Aromatic ring-hydroxylating dioxygenase subunit alpha</fullName>
    </submittedName>
</protein>
<dbReference type="InterPro" id="IPR017941">
    <property type="entry name" value="Rieske_2Fe-2S"/>
</dbReference>
<keyword evidence="8" id="KW-1185">Reference proteome</keyword>
<dbReference type="Pfam" id="PF00355">
    <property type="entry name" value="Rieske"/>
    <property type="match status" value="1"/>
</dbReference>
<keyword evidence="5" id="KW-0411">Iron-sulfur</keyword>
<name>A0ABW9BGX1_9BURK</name>
<dbReference type="Gene3D" id="2.102.10.10">
    <property type="entry name" value="Rieske [2Fe-2S] iron-sulphur domain"/>
    <property type="match status" value="1"/>
</dbReference>
<evidence type="ECO:0000313" key="8">
    <source>
        <dbReference type="Proteomes" id="UP001629274"/>
    </source>
</evidence>
<accession>A0ABW9BGX1</accession>
<evidence type="ECO:0000256" key="1">
    <source>
        <dbReference type="ARBA" id="ARBA00022714"/>
    </source>
</evidence>
<evidence type="ECO:0000313" key="7">
    <source>
        <dbReference type="EMBL" id="MFM0239869.1"/>
    </source>
</evidence>
<dbReference type="EMBL" id="JAQQDR010000006">
    <property type="protein sequence ID" value="MFM0239869.1"/>
    <property type="molecule type" value="Genomic_DNA"/>
</dbReference>
<feature type="domain" description="Rieske" evidence="6">
    <location>
        <begin position="7"/>
        <end position="109"/>
    </location>
</feature>
<dbReference type="RefSeq" id="WP_408262430.1">
    <property type="nucleotide sequence ID" value="NZ_JAQQCK010000006.1"/>
</dbReference>
<dbReference type="Proteomes" id="UP001629274">
    <property type="component" value="Unassembled WGS sequence"/>
</dbReference>
<dbReference type="Gene3D" id="3.90.380.10">
    <property type="entry name" value="Naphthalene 1,2-dioxygenase Alpha Subunit, Chain A, domain 1"/>
    <property type="match status" value="1"/>
</dbReference>
<dbReference type="SUPFAM" id="SSF50022">
    <property type="entry name" value="ISP domain"/>
    <property type="match status" value="1"/>
</dbReference>
<evidence type="ECO:0000256" key="5">
    <source>
        <dbReference type="ARBA" id="ARBA00023014"/>
    </source>
</evidence>
<evidence type="ECO:0000259" key="6">
    <source>
        <dbReference type="PROSITE" id="PS51296"/>
    </source>
</evidence>
<dbReference type="PROSITE" id="PS51296">
    <property type="entry name" value="RIESKE"/>
    <property type="match status" value="1"/>
</dbReference>
<keyword evidence="1" id="KW-0001">2Fe-2S</keyword>
<dbReference type="SUPFAM" id="SSF55961">
    <property type="entry name" value="Bet v1-like"/>
    <property type="match status" value="1"/>
</dbReference>
<dbReference type="Pfam" id="PF19112">
    <property type="entry name" value="VanA_C"/>
    <property type="match status" value="1"/>
</dbReference>
<dbReference type="InterPro" id="IPR050584">
    <property type="entry name" value="Cholesterol_7-desaturase"/>
</dbReference>
<keyword evidence="4" id="KW-0408">Iron</keyword>
<organism evidence="7 8">
    <name type="scientific">Paraburkholderia phytofirmans</name>
    <dbReference type="NCBI Taxonomy" id="261302"/>
    <lineage>
        <taxon>Bacteria</taxon>
        <taxon>Pseudomonadati</taxon>
        <taxon>Pseudomonadota</taxon>
        <taxon>Betaproteobacteria</taxon>
        <taxon>Burkholderiales</taxon>
        <taxon>Burkholderiaceae</taxon>
        <taxon>Paraburkholderia</taxon>
    </lineage>
</organism>
<evidence type="ECO:0000256" key="2">
    <source>
        <dbReference type="ARBA" id="ARBA00022723"/>
    </source>
</evidence>
<dbReference type="PANTHER" id="PTHR21266:SF60">
    <property type="entry name" value="3-KETOSTEROID-9-ALPHA-MONOOXYGENASE, OXYGENASE COMPONENT"/>
    <property type="match status" value="1"/>
</dbReference>
<keyword evidence="3" id="KW-0560">Oxidoreductase</keyword>
<dbReference type="InterPro" id="IPR044043">
    <property type="entry name" value="VanA_C_cat"/>
</dbReference>
<sequence>MYLRNAWYVAGWNDEFKSGALTARKLLGEDLVFYRRSDGTLTALEDRCCHRAAPLSKGEQEGDAVRCMYHGLLFDCQGRCIEVPGQERVSDKMRVRGYPVEIRDNLAWIWMGEPSAARADEIQQLHWADKEGWSVEEGRYMHYASGAQLITDNLLDFSHLGFVHGKSIGTRKQGSIRPETEFSEETVQVRFTTLSSGAPSFARELGDLPNIVDRFNYYVWHIRGNLFVQDSVIAPVGEGYESNTPRTIKLHTFIAVTPETEHTSHYFWATAHNNFQTRVADLTGKLTAQVENAFDEDRRIIEAQQKVIIGSPDAPMIAIAADATLLKVRRMLDAMLANEQLSNIAVHVAH</sequence>
<evidence type="ECO:0000256" key="3">
    <source>
        <dbReference type="ARBA" id="ARBA00023002"/>
    </source>
</evidence>
<keyword evidence="7" id="KW-0223">Dioxygenase</keyword>
<keyword evidence="2" id="KW-0479">Metal-binding</keyword>
<proteinExistence type="predicted"/>
<dbReference type="PANTHER" id="PTHR21266">
    <property type="entry name" value="IRON-SULFUR DOMAIN CONTAINING PROTEIN"/>
    <property type="match status" value="1"/>
</dbReference>
<reference evidence="7 8" key="1">
    <citation type="journal article" date="2024" name="Chem. Sci.">
        <title>Discovery of megapolipeptins by genome mining of a Burkholderiales bacteria collection.</title>
        <authorList>
            <person name="Paulo B.S."/>
            <person name="Recchia M.J.J."/>
            <person name="Lee S."/>
            <person name="Fergusson C.H."/>
            <person name="Romanowski S.B."/>
            <person name="Hernandez A."/>
            <person name="Krull N."/>
            <person name="Liu D.Y."/>
            <person name="Cavanagh H."/>
            <person name="Bos A."/>
            <person name="Gray C.A."/>
            <person name="Murphy B.T."/>
            <person name="Linington R.G."/>
            <person name="Eustaquio A.S."/>
        </authorList>
    </citation>
    <scope>NUCLEOTIDE SEQUENCE [LARGE SCALE GENOMIC DNA]</scope>
    <source>
        <strain evidence="7 8">RL17-351-BIE-A</strain>
    </source>
</reference>
<dbReference type="GO" id="GO:0051213">
    <property type="term" value="F:dioxygenase activity"/>
    <property type="evidence" value="ECO:0007669"/>
    <property type="project" value="UniProtKB-KW"/>
</dbReference>
<comment type="caution">
    <text evidence="7">The sequence shown here is derived from an EMBL/GenBank/DDBJ whole genome shotgun (WGS) entry which is preliminary data.</text>
</comment>
<gene>
    <name evidence="7" type="ORF">PQR03_17220</name>
</gene>
<dbReference type="InterPro" id="IPR036922">
    <property type="entry name" value="Rieske_2Fe-2S_sf"/>
</dbReference>
<evidence type="ECO:0000256" key="4">
    <source>
        <dbReference type="ARBA" id="ARBA00023004"/>
    </source>
</evidence>